<feature type="non-terminal residue" evidence="3">
    <location>
        <position position="1"/>
    </location>
</feature>
<dbReference type="GO" id="GO:0022857">
    <property type="term" value="F:transmembrane transporter activity"/>
    <property type="evidence" value="ECO:0007669"/>
    <property type="project" value="InterPro"/>
</dbReference>
<sequence length="93" mass="10034">TMFIVGVAASALCALTPLTISASFELFVAIRFLSGFITAPIYPVVGTIVEEWAPMDEKGIFVAVLSSFVELDQLVTPPIGSLIAEKINWPLMF</sequence>
<evidence type="ECO:0000313" key="4">
    <source>
        <dbReference type="Proteomes" id="UP001432027"/>
    </source>
</evidence>
<accession>A0AAV5T070</accession>
<feature type="non-terminal residue" evidence="3">
    <location>
        <position position="93"/>
    </location>
</feature>
<name>A0AAV5T070_9BILA</name>
<dbReference type="PANTHER" id="PTHR45757:SF18">
    <property type="entry name" value="MAJOR FACILITATOR SUPERFAMILY (MFS) PROFILE DOMAIN-CONTAINING PROTEIN"/>
    <property type="match status" value="1"/>
</dbReference>
<dbReference type="EMBL" id="BTSX01000002">
    <property type="protein sequence ID" value="GMS85740.1"/>
    <property type="molecule type" value="Genomic_DNA"/>
</dbReference>
<dbReference type="Gene3D" id="1.20.1250.20">
    <property type="entry name" value="MFS general substrate transporter like domains"/>
    <property type="match status" value="1"/>
</dbReference>
<dbReference type="InterPro" id="IPR036259">
    <property type="entry name" value="MFS_trans_sf"/>
</dbReference>
<dbReference type="InterPro" id="IPR020846">
    <property type="entry name" value="MFS_dom"/>
</dbReference>
<dbReference type="InterPro" id="IPR011701">
    <property type="entry name" value="MFS"/>
</dbReference>
<dbReference type="GO" id="GO:0016020">
    <property type="term" value="C:membrane"/>
    <property type="evidence" value="ECO:0007669"/>
    <property type="project" value="UniProtKB-SubCell"/>
</dbReference>
<evidence type="ECO:0000256" key="1">
    <source>
        <dbReference type="ARBA" id="ARBA00004141"/>
    </source>
</evidence>
<dbReference type="Pfam" id="PF07690">
    <property type="entry name" value="MFS_1"/>
    <property type="match status" value="1"/>
</dbReference>
<dbReference type="PROSITE" id="PS50850">
    <property type="entry name" value="MFS"/>
    <property type="match status" value="1"/>
</dbReference>
<evidence type="ECO:0000313" key="3">
    <source>
        <dbReference type="EMBL" id="GMS85740.1"/>
    </source>
</evidence>
<dbReference type="SUPFAM" id="SSF103473">
    <property type="entry name" value="MFS general substrate transporter"/>
    <property type="match status" value="1"/>
</dbReference>
<reference evidence="3" key="1">
    <citation type="submission" date="2023-10" db="EMBL/GenBank/DDBJ databases">
        <title>Genome assembly of Pristionchus species.</title>
        <authorList>
            <person name="Yoshida K."/>
            <person name="Sommer R.J."/>
        </authorList>
    </citation>
    <scope>NUCLEOTIDE SEQUENCE</scope>
    <source>
        <strain evidence="3">RS0144</strain>
    </source>
</reference>
<comment type="caution">
    <text evidence="3">The sequence shown here is derived from an EMBL/GenBank/DDBJ whole genome shotgun (WGS) entry which is preliminary data.</text>
</comment>
<comment type="subcellular location">
    <subcellularLocation>
        <location evidence="1">Membrane</location>
        <topology evidence="1">Multi-pass membrane protein</topology>
    </subcellularLocation>
</comment>
<dbReference type="Proteomes" id="UP001432027">
    <property type="component" value="Unassembled WGS sequence"/>
</dbReference>
<dbReference type="PANTHER" id="PTHR45757">
    <property type="entry name" value="PROTEIN CBG23364-RELATED"/>
    <property type="match status" value="1"/>
</dbReference>
<keyword evidence="4" id="KW-1185">Reference proteome</keyword>
<evidence type="ECO:0000259" key="2">
    <source>
        <dbReference type="PROSITE" id="PS50850"/>
    </source>
</evidence>
<feature type="domain" description="Major facilitator superfamily (MFS) profile" evidence="2">
    <location>
        <begin position="1"/>
        <end position="93"/>
    </location>
</feature>
<proteinExistence type="predicted"/>
<dbReference type="AlphaFoldDB" id="A0AAV5T070"/>
<gene>
    <name evidence="3" type="ORF">PENTCL1PPCAC_7915</name>
</gene>
<protein>
    <recommendedName>
        <fullName evidence="2">Major facilitator superfamily (MFS) profile domain-containing protein</fullName>
    </recommendedName>
</protein>
<organism evidence="3 4">
    <name type="scientific">Pristionchus entomophagus</name>
    <dbReference type="NCBI Taxonomy" id="358040"/>
    <lineage>
        <taxon>Eukaryota</taxon>
        <taxon>Metazoa</taxon>
        <taxon>Ecdysozoa</taxon>
        <taxon>Nematoda</taxon>
        <taxon>Chromadorea</taxon>
        <taxon>Rhabditida</taxon>
        <taxon>Rhabditina</taxon>
        <taxon>Diplogasteromorpha</taxon>
        <taxon>Diplogasteroidea</taxon>
        <taxon>Neodiplogasteridae</taxon>
        <taxon>Pristionchus</taxon>
    </lineage>
</organism>